<accession>A0A832YTV1</accession>
<dbReference type="PANTHER" id="PTHR40705">
    <property type="entry name" value="TRNA(ILE2) 2-AGMATINYLCYTIDINE SYNTHETASE TIAS"/>
    <property type="match status" value="1"/>
</dbReference>
<comment type="caution">
    <text evidence="2">The sequence shown here is derived from an EMBL/GenBank/DDBJ whole genome shotgun (WGS) entry which is preliminary data.</text>
</comment>
<evidence type="ECO:0000313" key="3">
    <source>
        <dbReference type="Proteomes" id="UP000605144"/>
    </source>
</evidence>
<dbReference type="InterPro" id="IPR053870">
    <property type="entry name" value="TiaS-like_TCKD"/>
</dbReference>
<evidence type="ECO:0000259" key="1">
    <source>
        <dbReference type="Pfam" id="PF22641"/>
    </source>
</evidence>
<protein>
    <submittedName>
        <fullName evidence="2">DUF1743 domain-containing protein</fullName>
    </submittedName>
</protein>
<dbReference type="AlphaFoldDB" id="A0A832YTV1"/>
<evidence type="ECO:0000313" key="2">
    <source>
        <dbReference type="EMBL" id="HIP17468.1"/>
    </source>
</evidence>
<dbReference type="PANTHER" id="PTHR40705:SF2">
    <property type="entry name" value="DUF1743 DOMAIN-CONTAINING PROTEIN"/>
    <property type="match status" value="1"/>
</dbReference>
<dbReference type="Proteomes" id="UP000605144">
    <property type="component" value="Unassembled WGS sequence"/>
</dbReference>
<proteinExistence type="predicted"/>
<dbReference type="Gene3D" id="3.30.70.2200">
    <property type="match status" value="1"/>
</dbReference>
<reference evidence="2" key="1">
    <citation type="journal article" date="2020" name="ISME J.">
        <title>Gammaproteobacteria mediating utilization of methyl-, sulfur- and petroleum organic compounds in deep ocean hydrothermal plumes.</title>
        <authorList>
            <person name="Zhou Z."/>
            <person name="Liu Y."/>
            <person name="Pan J."/>
            <person name="Cron B.R."/>
            <person name="Toner B.M."/>
            <person name="Anantharaman K."/>
            <person name="Breier J.A."/>
            <person name="Dick G.J."/>
            <person name="Li M."/>
        </authorList>
    </citation>
    <scope>NUCLEOTIDE SEQUENCE</scope>
    <source>
        <strain evidence="2">SZUA-1385</strain>
    </source>
</reference>
<organism evidence="2 3">
    <name type="scientific">Methanothermococcus okinawensis</name>
    <dbReference type="NCBI Taxonomy" id="155863"/>
    <lineage>
        <taxon>Archaea</taxon>
        <taxon>Methanobacteriati</taxon>
        <taxon>Methanobacteriota</taxon>
        <taxon>Methanomada group</taxon>
        <taxon>Methanococci</taxon>
        <taxon>Methanococcales</taxon>
        <taxon>Methanococcaceae</taxon>
        <taxon>Methanothermococcus</taxon>
    </lineage>
</organism>
<sequence>MRLDNKNKLEDKSLRDTEKNTTYKRIIAMVDEGLGVIELVEEHPCPNGSQWLIYQYERTSPIIISAWREGNIHHFILKIDKSKLNLIPSLAAAGIEEAYIKDGNVHILYAGLAGAGVGIELRKNAENVIDAIILEKGGGSKLGRGMIITPKMEKLIVGIDDTDTKEEGATWVLADKIGRYIEKKGLGYYIDHTIVQLYPENPKKTQNCVSIALTFAIFPKYKYKVKEVIKNYLMEKSLSDKTAMAIYYGITPSKSMKIFTNKAKEGMVSVEGALAVAIRNNIDVIKIFEREEGIVGAVAALGLAEHHDIASKLPEDIIKSKKL</sequence>
<feature type="domain" description="TiaS-like TCKD" evidence="1">
    <location>
        <begin position="156"/>
        <end position="216"/>
    </location>
</feature>
<dbReference type="InterPro" id="IPR017674">
    <property type="entry name" value="Methan_mark_11"/>
</dbReference>
<dbReference type="EMBL" id="DQSV01000082">
    <property type="protein sequence ID" value="HIP17468.1"/>
    <property type="molecule type" value="Genomic_DNA"/>
</dbReference>
<name>A0A832YTV1_9EURY</name>
<gene>
    <name evidence="2" type="ORF">EYG76_04125</name>
</gene>
<dbReference type="NCBIfam" id="TIGR03280">
    <property type="entry name" value="methan_mark_11"/>
    <property type="match status" value="1"/>
</dbReference>
<dbReference type="Pfam" id="PF22641">
    <property type="entry name" value="TiaS_TCKD"/>
    <property type="match status" value="1"/>
</dbReference>